<evidence type="ECO:0000256" key="4">
    <source>
        <dbReference type="ARBA" id="ARBA00023054"/>
    </source>
</evidence>
<organism evidence="6 7">
    <name type="scientific">Otolemur garnettii</name>
    <name type="common">Small-eared galago</name>
    <name type="synonym">Garnett's greater bushbaby</name>
    <dbReference type="NCBI Taxonomy" id="30611"/>
    <lineage>
        <taxon>Eukaryota</taxon>
        <taxon>Metazoa</taxon>
        <taxon>Chordata</taxon>
        <taxon>Craniata</taxon>
        <taxon>Vertebrata</taxon>
        <taxon>Euteleostomi</taxon>
        <taxon>Mammalia</taxon>
        <taxon>Eutheria</taxon>
        <taxon>Euarchontoglires</taxon>
        <taxon>Primates</taxon>
        <taxon>Strepsirrhini</taxon>
        <taxon>Lorisiformes</taxon>
        <taxon>Galagidae</taxon>
        <taxon>Otolemur</taxon>
    </lineage>
</organism>
<reference evidence="6" key="3">
    <citation type="submission" date="2025-09" db="UniProtKB">
        <authorList>
            <consortium name="Ensembl"/>
        </authorList>
    </citation>
    <scope>IDENTIFICATION</scope>
</reference>
<dbReference type="GO" id="GO:0048870">
    <property type="term" value="P:cell motility"/>
    <property type="evidence" value="ECO:0007669"/>
    <property type="project" value="TreeGrafter"/>
</dbReference>
<keyword evidence="5" id="KW-0206">Cytoskeleton</keyword>
<dbReference type="GO" id="GO:0031209">
    <property type="term" value="C:SCAR complex"/>
    <property type="evidence" value="ECO:0007669"/>
    <property type="project" value="InterPro"/>
</dbReference>
<dbReference type="Proteomes" id="UP000005225">
    <property type="component" value="Unassembled WGS sequence"/>
</dbReference>
<accession>H0XZR9</accession>
<reference evidence="6" key="2">
    <citation type="submission" date="2025-08" db="UniProtKB">
        <authorList>
            <consortium name="Ensembl"/>
        </authorList>
    </citation>
    <scope>IDENTIFICATION</scope>
</reference>
<dbReference type="GeneTree" id="ENSGT00940000170109"/>
<dbReference type="GO" id="GO:0008064">
    <property type="term" value="P:regulation of actin polymerization or depolymerization"/>
    <property type="evidence" value="ECO:0007669"/>
    <property type="project" value="TreeGrafter"/>
</dbReference>
<dbReference type="InterPro" id="IPR033378">
    <property type="entry name" value="BRICK1"/>
</dbReference>
<dbReference type="AlphaFoldDB" id="H0XZR9"/>
<evidence type="ECO:0000256" key="5">
    <source>
        <dbReference type="ARBA" id="ARBA00023212"/>
    </source>
</evidence>
<dbReference type="EMBL" id="AAQR03137057">
    <property type="status" value="NOT_ANNOTATED_CDS"/>
    <property type="molecule type" value="Genomic_DNA"/>
</dbReference>
<dbReference type="InParanoid" id="H0XZR9"/>
<comment type="similarity">
    <text evidence="2">Belongs to the BRK1 family.</text>
</comment>
<dbReference type="Gene3D" id="1.20.5.110">
    <property type="match status" value="1"/>
</dbReference>
<evidence type="ECO:0000256" key="2">
    <source>
        <dbReference type="ARBA" id="ARBA00005620"/>
    </source>
</evidence>
<protein>
    <submittedName>
        <fullName evidence="6">Uncharacterized protein</fullName>
    </submittedName>
</protein>
<keyword evidence="7" id="KW-1185">Reference proteome</keyword>
<keyword evidence="3" id="KW-0963">Cytoplasm</keyword>
<dbReference type="PANTHER" id="PTHR33668:SF1">
    <property type="entry name" value="PROTEIN BRICK1"/>
    <property type="match status" value="1"/>
</dbReference>
<dbReference type="GO" id="GO:0007015">
    <property type="term" value="P:actin filament organization"/>
    <property type="evidence" value="ECO:0007669"/>
    <property type="project" value="InterPro"/>
</dbReference>
<dbReference type="GO" id="GO:0005856">
    <property type="term" value="C:cytoskeleton"/>
    <property type="evidence" value="ECO:0007669"/>
    <property type="project" value="UniProtKB-SubCell"/>
</dbReference>
<sequence>SGGSHDLVQREIHQDWVTREYIEIITRSIKKMADFLNSFDMSSCSRFATVNEKLIALEWNTLQHGDKGETLT</sequence>
<dbReference type="STRING" id="30611.ENSOGAP00000021612"/>
<dbReference type="HOGENOM" id="CLU_175202_0_0_1"/>
<evidence type="ECO:0000256" key="1">
    <source>
        <dbReference type="ARBA" id="ARBA00004245"/>
    </source>
</evidence>
<dbReference type="GO" id="GO:0044877">
    <property type="term" value="F:protein-containing complex binding"/>
    <property type="evidence" value="ECO:0007669"/>
    <property type="project" value="InterPro"/>
</dbReference>
<evidence type="ECO:0000256" key="3">
    <source>
        <dbReference type="ARBA" id="ARBA00022490"/>
    </source>
</evidence>
<name>H0XZR9_OTOGA</name>
<proteinExistence type="inferred from homology"/>
<dbReference type="PANTHER" id="PTHR33668">
    <property type="entry name" value="PROTEIN BRICK1"/>
    <property type="match status" value="1"/>
</dbReference>
<dbReference type="Ensembl" id="ENSOGAT00000025789.1">
    <property type="protein sequence ID" value="ENSOGAP00000021612.1"/>
    <property type="gene ID" value="ENSOGAG00000025676.1"/>
</dbReference>
<keyword evidence="4" id="KW-0175">Coiled coil</keyword>
<comment type="subcellular location">
    <subcellularLocation>
        <location evidence="1">Cytoplasm</location>
        <location evidence="1">Cytoskeleton</location>
    </subcellularLocation>
</comment>
<evidence type="ECO:0000313" key="6">
    <source>
        <dbReference type="Ensembl" id="ENSOGAP00000021612.1"/>
    </source>
</evidence>
<evidence type="ECO:0000313" key="7">
    <source>
        <dbReference type="Proteomes" id="UP000005225"/>
    </source>
</evidence>
<reference evidence="7" key="1">
    <citation type="submission" date="2011-03" db="EMBL/GenBank/DDBJ databases">
        <title>Version 3 of the genome sequence of Otolemur garnettii (Bushbaby).</title>
        <authorList>
            <consortium name="The Broad Institute Genome Sequencing Platform"/>
            <person name="Di Palma F."/>
            <person name="Johnson J."/>
            <person name="Lander E.S."/>
            <person name="Lindblad-Toh K."/>
            <person name="Jaffe D.B."/>
            <person name="Gnerre S."/>
            <person name="MacCallum I."/>
            <person name="Przybylski D."/>
            <person name="Ribeiro F.J."/>
            <person name="Burton J.N."/>
            <person name="Walker B.J."/>
            <person name="Sharpe T."/>
            <person name="Hall G."/>
        </authorList>
    </citation>
    <scope>NUCLEOTIDE SEQUENCE [LARGE SCALE GENOMIC DNA]</scope>
</reference>